<reference evidence="3" key="1">
    <citation type="submission" date="2021-05" db="EMBL/GenBank/DDBJ databases">
        <authorList>
            <person name="Arsene-Ploetze F."/>
        </authorList>
    </citation>
    <scope>NUCLEOTIDE SEQUENCE</scope>
    <source>
        <strain evidence="3">DSM 42138</strain>
    </source>
</reference>
<feature type="domain" description="FHA" evidence="2">
    <location>
        <begin position="260"/>
        <end position="317"/>
    </location>
</feature>
<proteinExistence type="predicted"/>
<dbReference type="PROSITE" id="PS50006">
    <property type="entry name" value="FHA_DOMAIN"/>
    <property type="match status" value="1"/>
</dbReference>
<dbReference type="EMBL" id="CAJSLV010000047">
    <property type="protein sequence ID" value="CAG6392928.1"/>
    <property type="molecule type" value="Genomic_DNA"/>
</dbReference>
<sequence>MPFEHRLTLDSSAAEYVIDVANVVREPALGGTRAADLGRLAGLLDGLADFARDPAVQVYPITDRSLLVDGRLTPAERQLLECWYRDGVLEVLPRADDRILELADALGLRVVSADNFLDFHRAYPWIAGDRDRFLRPVLEPGGRIGVRPRIMPVPEEWQVSRKEEEGLLLQAGVVRRWERSAQHRAVLSRDWRCPENGCPLFGSADRPGTALPRRRKDRVLCPTHGVQLADTGPLRPRAQVKVVMDGTVRGRFMVTEGDPVAVGRAPAGGGVALGAWVGDSAVESVSRTHVVLSYDGGALSVLDERSANGTRVRRRLPGGESTGPLEHGVTRRLRKGESVVLHDRLELLPSGRQFVFEDDPTDGTVTAREGSAVAEPTMMQLPLHDVE</sequence>
<dbReference type="AlphaFoldDB" id="A0A9W4DNP2"/>
<dbReference type="InterPro" id="IPR000253">
    <property type="entry name" value="FHA_dom"/>
</dbReference>
<name>A0A9W4DNP2_9ACTN</name>
<dbReference type="RefSeq" id="WP_251488066.1">
    <property type="nucleotide sequence ID" value="NZ_CAJSLV010000047.1"/>
</dbReference>
<comment type="caution">
    <text evidence="3">The sequence shown here is derived from an EMBL/GenBank/DDBJ whole genome shotgun (WGS) entry which is preliminary data.</text>
</comment>
<keyword evidence="1" id="KW-0597">Phosphoprotein</keyword>
<evidence type="ECO:0000259" key="2">
    <source>
        <dbReference type="PROSITE" id="PS50006"/>
    </source>
</evidence>
<keyword evidence="4" id="KW-1185">Reference proteome</keyword>
<evidence type="ECO:0000313" key="4">
    <source>
        <dbReference type="Proteomes" id="UP001152519"/>
    </source>
</evidence>
<dbReference type="SUPFAM" id="SSF49879">
    <property type="entry name" value="SMAD/FHA domain"/>
    <property type="match status" value="1"/>
</dbReference>
<accession>A0A9W4DNP2</accession>
<evidence type="ECO:0000313" key="3">
    <source>
        <dbReference type="EMBL" id="CAG6392928.1"/>
    </source>
</evidence>
<organism evidence="3 4">
    <name type="scientific">Actinacidiphila cocklensis</name>
    <dbReference type="NCBI Taxonomy" id="887465"/>
    <lineage>
        <taxon>Bacteria</taxon>
        <taxon>Bacillati</taxon>
        <taxon>Actinomycetota</taxon>
        <taxon>Actinomycetes</taxon>
        <taxon>Kitasatosporales</taxon>
        <taxon>Streptomycetaceae</taxon>
        <taxon>Actinacidiphila</taxon>
    </lineage>
</organism>
<evidence type="ECO:0000256" key="1">
    <source>
        <dbReference type="ARBA" id="ARBA00022553"/>
    </source>
</evidence>
<dbReference type="Gene3D" id="2.60.200.20">
    <property type="match status" value="1"/>
</dbReference>
<protein>
    <submittedName>
        <fullName evidence="3">Forkhead associated (FHA) domain, binds pSer, pThr, pTyr</fullName>
    </submittedName>
</protein>
<dbReference type="InterPro" id="IPR008984">
    <property type="entry name" value="SMAD_FHA_dom_sf"/>
</dbReference>
<dbReference type="CDD" id="cd00060">
    <property type="entry name" value="FHA"/>
    <property type="match status" value="1"/>
</dbReference>
<gene>
    <name evidence="3" type="ORF">SCOCK_190096</name>
</gene>
<dbReference type="Proteomes" id="UP001152519">
    <property type="component" value="Unassembled WGS sequence"/>
</dbReference>